<feature type="transmembrane region" description="Helical" evidence="1">
    <location>
        <begin position="139"/>
        <end position="163"/>
    </location>
</feature>
<evidence type="ECO:0000313" key="2">
    <source>
        <dbReference type="EMBL" id="MFD1563603.1"/>
    </source>
</evidence>
<reference evidence="2 3" key="1">
    <citation type="journal article" date="2019" name="Int. J. Syst. Evol. Microbiol.">
        <title>The Global Catalogue of Microorganisms (GCM) 10K type strain sequencing project: providing services to taxonomists for standard genome sequencing and annotation.</title>
        <authorList>
            <consortium name="The Broad Institute Genomics Platform"/>
            <consortium name="The Broad Institute Genome Sequencing Center for Infectious Disease"/>
            <person name="Wu L."/>
            <person name="Ma J."/>
        </authorList>
    </citation>
    <scope>NUCLEOTIDE SEQUENCE [LARGE SCALE GENOMIC DNA]</scope>
    <source>
        <strain evidence="2 3">CGMCC 1.12230</strain>
    </source>
</reference>
<feature type="transmembrane region" description="Helical" evidence="1">
    <location>
        <begin position="88"/>
        <end position="115"/>
    </location>
</feature>
<proteinExistence type="predicted"/>
<sequence length="178" mass="18013">MSASTTHDLDGVGVWGGGVTGGLVAGIAMGLVLHFGGDQIELLGGLAVEPELAVGAGWAIHLMISIAFGLVFAAIVSQGWIQQQVTDFSDYVIAGLAFGAIIGLFAGGVVFPIAMERAGVAALPMPFLPVPGPGPTAELVSALVFGLGHLVYGLVLGTVFATINGIAPRGVRERVPVR</sequence>
<keyword evidence="1" id="KW-0472">Membrane</keyword>
<feature type="transmembrane region" description="Helical" evidence="1">
    <location>
        <begin position="12"/>
        <end position="35"/>
    </location>
</feature>
<comment type="caution">
    <text evidence="2">The sequence shown here is derived from an EMBL/GenBank/DDBJ whole genome shotgun (WGS) entry which is preliminary data.</text>
</comment>
<evidence type="ECO:0000256" key="1">
    <source>
        <dbReference type="SAM" id="Phobius"/>
    </source>
</evidence>
<dbReference type="EMBL" id="JBHUDI010000004">
    <property type="protein sequence ID" value="MFD1563603.1"/>
    <property type="molecule type" value="Genomic_DNA"/>
</dbReference>
<name>A0ABD6BFY6_9EURY</name>
<keyword evidence="3" id="KW-1185">Reference proteome</keyword>
<evidence type="ECO:0000313" key="3">
    <source>
        <dbReference type="Proteomes" id="UP001597076"/>
    </source>
</evidence>
<protein>
    <submittedName>
        <fullName evidence="2">Uncharacterized protein</fullName>
    </submittedName>
</protein>
<keyword evidence="1" id="KW-1133">Transmembrane helix</keyword>
<keyword evidence="1" id="KW-0812">Transmembrane</keyword>
<dbReference type="Proteomes" id="UP001597076">
    <property type="component" value="Unassembled WGS sequence"/>
</dbReference>
<gene>
    <name evidence="2" type="ORF">ACFR99_08585</name>
</gene>
<feature type="transmembrane region" description="Helical" evidence="1">
    <location>
        <begin position="55"/>
        <end position="76"/>
    </location>
</feature>
<accession>A0ABD6BFY6</accession>
<dbReference type="RefSeq" id="WP_390286329.1">
    <property type="nucleotide sequence ID" value="NZ_JBHUDI010000004.1"/>
</dbReference>
<organism evidence="2 3">
    <name type="scientific">Haloarchaeobius amylolyticus</name>
    <dbReference type="NCBI Taxonomy" id="1198296"/>
    <lineage>
        <taxon>Archaea</taxon>
        <taxon>Methanobacteriati</taxon>
        <taxon>Methanobacteriota</taxon>
        <taxon>Stenosarchaea group</taxon>
        <taxon>Halobacteria</taxon>
        <taxon>Halobacteriales</taxon>
        <taxon>Halorubellaceae</taxon>
        <taxon>Haloarchaeobius</taxon>
    </lineage>
</organism>
<dbReference type="AlphaFoldDB" id="A0ABD6BFY6"/>